<keyword evidence="9" id="KW-1185">Reference proteome</keyword>
<keyword evidence="6" id="KW-0752">Steroid biosynthesis</keyword>
<evidence type="ECO:0000256" key="6">
    <source>
        <dbReference type="RuleBase" id="RU362025"/>
    </source>
</evidence>
<comment type="similarity">
    <text evidence="4 5 6">Belongs to the class I-like SAM-binding methyltransferase superfamily. Erg6/SMT family.</text>
</comment>
<proteinExistence type="inferred from homology"/>
<dbReference type="OrthoDB" id="540004at2759"/>
<dbReference type="GO" id="GO:0005783">
    <property type="term" value="C:endoplasmic reticulum"/>
    <property type="evidence" value="ECO:0007669"/>
    <property type="project" value="TreeGrafter"/>
</dbReference>
<keyword evidence="6" id="KW-0756">Sterol biosynthesis</keyword>
<evidence type="ECO:0000256" key="5">
    <source>
        <dbReference type="PROSITE-ProRule" id="PRU01022"/>
    </source>
</evidence>
<keyword evidence="1 5" id="KW-0489">Methyltransferase</keyword>
<dbReference type="GO" id="GO:0016126">
    <property type="term" value="P:sterol biosynthetic process"/>
    <property type="evidence" value="ECO:0007669"/>
    <property type="project" value="UniProtKB-KW"/>
</dbReference>
<keyword evidence="3 5" id="KW-0949">S-adenosyl-L-methionine</keyword>
<dbReference type="GO" id="GO:0032259">
    <property type="term" value="P:methylation"/>
    <property type="evidence" value="ECO:0007669"/>
    <property type="project" value="UniProtKB-KW"/>
</dbReference>
<keyword evidence="6" id="KW-0444">Lipid biosynthesis</keyword>
<evidence type="ECO:0000256" key="1">
    <source>
        <dbReference type="ARBA" id="ARBA00022603"/>
    </source>
</evidence>
<dbReference type="CDD" id="cd02440">
    <property type="entry name" value="AdoMet_MTases"/>
    <property type="match status" value="1"/>
</dbReference>
<dbReference type="EMBL" id="MU005793">
    <property type="protein sequence ID" value="KAF2702756.1"/>
    <property type="molecule type" value="Genomic_DNA"/>
</dbReference>
<dbReference type="PANTHER" id="PTHR44068">
    <property type="entry name" value="ZGC:194242"/>
    <property type="match status" value="1"/>
</dbReference>
<dbReference type="InterPro" id="IPR013705">
    <property type="entry name" value="Sterol_MeTrfase_C"/>
</dbReference>
<comment type="function">
    <text evidence="6">Catalyzes the transfer of methyl groups from S-adenosyl-methionine to the C-24 of sterols.</text>
</comment>
<evidence type="ECO:0000259" key="7">
    <source>
        <dbReference type="PROSITE" id="PS51685"/>
    </source>
</evidence>
<dbReference type="AlphaFoldDB" id="A0A6G1JQ76"/>
<evidence type="ECO:0000256" key="4">
    <source>
        <dbReference type="ARBA" id="ARBA00038188"/>
    </source>
</evidence>
<accession>A0A6G1JQ76</accession>
<name>A0A6G1JQ76_9PLEO</name>
<dbReference type="SUPFAM" id="SSF53335">
    <property type="entry name" value="S-adenosyl-L-methionine-dependent methyltransferases"/>
    <property type="match status" value="1"/>
</dbReference>
<dbReference type="InterPro" id="IPR030384">
    <property type="entry name" value="MeTrfase_SMT"/>
</dbReference>
<dbReference type="EC" id="2.1.1.-" evidence="6"/>
<keyword evidence="6" id="KW-1207">Sterol metabolism</keyword>
<dbReference type="PANTHER" id="PTHR44068:SF1">
    <property type="entry name" value="HYPOTHETICAL LOC100005854"/>
    <property type="match status" value="1"/>
</dbReference>
<organism evidence="8 9">
    <name type="scientific">Pleomassaria siparia CBS 279.74</name>
    <dbReference type="NCBI Taxonomy" id="1314801"/>
    <lineage>
        <taxon>Eukaryota</taxon>
        <taxon>Fungi</taxon>
        <taxon>Dikarya</taxon>
        <taxon>Ascomycota</taxon>
        <taxon>Pezizomycotina</taxon>
        <taxon>Dothideomycetes</taxon>
        <taxon>Pleosporomycetidae</taxon>
        <taxon>Pleosporales</taxon>
        <taxon>Pleomassariaceae</taxon>
        <taxon>Pleomassaria</taxon>
    </lineage>
</organism>
<comment type="pathway">
    <text evidence="6">Steroid metabolism.</text>
</comment>
<dbReference type="Pfam" id="PF08498">
    <property type="entry name" value="Sterol_MT_C"/>
    <property type="match status" value="1"/>
</dbReference>
<dbReference type="Pfam" id="PF08241">
    <property type="entry name" value="Methyltransf_11"/>
    <property type="match status" value="1"/>
</dbReference>
<keyword evidence="6" id="KW-0443">Lipid metabolism</keyword>
<reference evidence="8" key="1">
    <citation type="journal article" date="2020" name="Stud. Mycol.">
        <title>101 Dothideomycetes genomes: a test case for predicting lifestyles and emergence of pathogens.</title>
        <authorList>
            <person name="Haridas S."/>
            <person name="Albert R."/>
            <person name="Binder M."/>
            <person name="Bloem J."/>
            <person name="Labutti K."/>
            <person name="Salamov A."/>
            <person name="Andreopoulos B."/>
            <person name="Baker S."/>
            <person name="Barry K."/>
            <person name="Bills G."/>
            <person name="Bluhm B."/>
            <person name="Cannon C."/>
            <person name="Castanera R."/>
            <person name="Culley D."/>
            <person name="Daum C."/>
            <person name="Ezra D."/>
            <person name="Gonzalez J."/>
            <person name="Henrissat B."/>
            <person name="Kuo A."/>
            <person name="Liang C."/>
            <person name="Lipzen A."/>
            <person name="Lutzoni F."/>
            <person name="Magnuson J."/>
            <person name="Mondo S."/>
            <person name="Nolan M."/>
            <person name="Ohm R."/>
            <person name="Pangilinan J."/>
            <person name="Park H.-J."/>
            <person name="Ramirez L."/>
            <person name="Alfaro M."/>
            <person name="Sun H."/>
            <person name="Tritt A."/>
            <person name="Yoshinaga Y."/>
            <person name="Zwiers L.-H."/>
            <person name="Turgeon B."/>
            <person name="Goodwin S."/>
            <person name="Spatafora J."/>
            <person name="Crous P."/>
            <person name="Grigoriev I."/>
        </authorList>
    </citation>
    <scope>NUCLEOTIDE SEQUENCE</scope>
    <source>
        <strain evidence="8">CBS 279.74</strain>
    </source>
</reference>
<evidence type="ECO:0000313" key="9">
    <source>
        <dbReference type="Proteomes" id="UP000799428"/>
    </source>
</evidence>
<evidence type="ECO:0000256" key="3">
    <source>
        <dbReference type="ARBA" id="ARBA00022691"/>
    </source>
</evidence>
<dbReference type="Proteomes" id="UP000799428">
    <property type="component" value="Unassembled WGS sequence"/>
</dbReference>
<gene>
    <name evidence="8" type="ORF">K504DRAFT_452996</name>
</gene>
<evidence type="ECO:0000256" key="2">
    <source>
        <dbReference type="ARBA" id="ARBA00022679"/>
    </source>
</evidence>
<feature type="domain" description="SAM-dependent methyltransferase Erg6/SMT-type" evidence="7">
    <location>
        <begin position="51"/>
        <end position="345"/>
    </location>
</feature>
<protein>
    <recommendedName>
        <fullName evidence="6">Sterol 24-C-methyltransferase</fullName>
        <ecNumber evidence="6">2.1.1.-</ecNumber>
    </recommendedName>
    <alternativeName>
        <fullName evidence="6">Delta(24)-sterol C-methyltransferase</fullName>
    </alternativeName>
</protein>
<evidence type="ECO:0000313" key="8">
    <source>
        <dbReference type="EMBL" id="KAF2702756.1"/>
    </source>
</evidence>
<keyword evidence="2 5" id="KW-0808">Transferase</keyword>
<dbReference type="GO" id="GO:0003838">
    <property type="term" value="F:sterol 24-C-methyltransferase activity"/>
    <property type="evidence" value="ECO:0007669"/>
    <property type="project" value="TreeGrafter"/>
</dbReference>
<dbReference type="InterPro" id="IPR013216">
    <property type="entry name" value="Methyltransf_11"/>
</dbReference>
<keyword evidence="6" id="KW-0753">Steroid metabolism</keyword>
<dbReference type="InterPro" id="IPR050447">
    <property type="entry name" value="Erg6_SMT_methyltransf"/>
</dbReference>
<dbReference type="Gene3D" id="3.40.50.150">
    <property type="entry name" value="Vaccinia Virus protein VP39"/>
    <property type="match status" value="1"/>
</dbReference>
<dbReference type="InterPro" id="IPR029063">
    <property type="entry name" value="SAM-dependent_MTases_sf"/>
</dbReference>
<sequence>MTRAKGETKTYDSGARYRAAWGKSAFDALDKVTEEERMERNKNAAEINEAYYDIITDHYQGGWGNKFHFCGYQPEESWEAAQARHEHHLAMVTDIKPGMKVLDVGCGVGGPAREIAIFTGANITGITISELQVERSNAYNTEANLSDQVNMIHGNMIDLPFPDASFDRVYSTEALCCAPDVHKAYSEIYRVLKPGGKLGFLDWVITDKYDDSNARHRKIRSEIELGSAVPHLTTVDFHNEALKKAGFALLLHEDRAIAKANPIPWWWSLDGKHATTLYDKYKSWALGERPFRFVYFIYSILHKLNLLHPSRMMALDTVSMCVYSCRDGGREGLFSPMHLFVCEKPEQEKE</sequence>
<dbReference type="PROSITE" id="PS51685">
    <property type="entry name" value="SAM_MT_ERG6_SMT"/>
    <property type="match status" value="1"/>
</dbReference>